<dbReference type="Pfam" id="PF03725">
    <property type="entry name" value="RNase_PH_C"/>
    <property type="match status" value="1"/>
</dbReference>
<evidence type="ECO:0000313" key="16">
    <source>
        <dbReference type="Proteomes" id="UP001430584"/>
    </source>
</evidence>
<dbReference type="InterPro" id="IPR020568">
    <property type="entry name" value="Ribosomal_Su5_D2-typ_SF"/>
</dbReference>
<evidence type="ECO:0000256" key="2">
    <source>
        <dbReference type="ARBA" id="ARBA00004604"/>
    </source>
</evidence>
<reference evidence="14 15" key="1">
    <citation type="submission" date="2017-01" db="EMBL/GenBank/DDBJ databases">
        <title>Draft genome sequence of Diplodia seriata F98.1, a fungal species involved in grapevine trunk diseases.</title>
        <authorList>
            <person name="Robert-Siegwald G."/>
            <person name="Vallet J."/>
            <person name="Abou-Mansour E."/>
            <person name="Xu J."/>
            <person name="Rey P."/>
            <person name="Bertsch C."/>
            <person name="Rego C."/>
            <person name="Larignon P."/>
            <person name="Fontaine F."/>
            <person name="Lebrun M.-H."/>
        </authorList>
    </citation>
    <scope>NUCLEOTIDE SEQUENCE [LARGE SCALE GENOMIC DNA]</scope>
    <source>
        <strain evidence="14 15">F98.1</strain>
    </source>
</reference>
<comment type="caution">
    <text evidence="14">The sequence shown here is derived from an EMBL/GenBank/DDBJ whole genome shotgun (WGS) entry which is preliminary data.</text>
</comment>
<keyword evidence="16" id="KW-1185">Reference proteome</keyword>
<dbReference type="OrthoDB" id="10264038at2759"/>
<evidence type="ECO:0000256" key="6">
    <source>
        <dbReference type="ARBA" id="ARBA00022552"/>
    </source>
</evidence>
<evidence type="ECO:0000256" key="5">
    <source>
        <dbReference type="ARBA" id="ARBA00022490"/>
    </source>
</evidence>
<dbReference type="Proteomes" id="UP001430584">
    <property type="component" value="Unassembled WGS sequence"/>
</dbReference>
<dbReference type="GO" id="GO:0005730">
    <property type="term" value="C:nucleolus"/>
    <property type="evidence" value="ECO:0007669"/>
    <property type="project" value="UniProtKB-SubCell"/>
</dbReference>
<evidence type="ECO:0000256" key="9">
    <source>
        <dbReference type="ARBA" id="ARBA00023242"/>
    </source>
</evidence>
<keyword evidence="9" id="KW-0539">Nucleus</keyword>
<dbReference type="FunFam" id="3.30.230.70:FF:000005">
    <property type="entry name" value="Exosome complex component RRP45"/>
    <property type="match status" value="1"/>
</dbReference>
<organism evidence="14 15">
    <name type="scientific">Diplodia seriata</name>
    <dbReference type="NCBI Taxonomy" id="420778"/>
    <lineage>
        <taxon>Eukaryota</taxon>
        <taxon>Fungi</taxon>
        <taxon>Dikarya</taxon>
        <taxon>Ascomycota</taxon>
        <taxon>Pezizomycotina</taxon>
        <taxon>Dothideomycetes</taxon>
        <taxon>Dothideomycetes incertae sedis</taxon>
        <taxon>Botryosphaeriales</taxon>
        <taxon>Botryosphaeriaceae</taxon>
        <taxon>Diplodia</taxon>
    </lineage>
</organism>
<feature type="domain" description="Exoribonuclease phosphorolytic" evidence="12">
    <location>
        <begin position="200"/>
        <end position="265"/>
    </location>
</feature>
<dbReference type="GO" id="GO:0016075">
    <property type="term" value="P:rRNA catabolic process"/>
    <property type="evidence" value="ECO:0007669"/>
    <property type="project" value="TreeGrafter"/>
</dbReference>
<dbReference type="GO" id="GO:0071038">
    <property type="term" value="P:TRAMP-dependent tRNA surveillance pathway"/>
    <property type="evidence" value="ECO:0007669"/>
    <property type="project" value="TreeGrafter"/>
</dbReference>
<sequence>MPREAELSLNEREFILQALGENVRVDGRAFDAFRDLELTFGDEYGVADVRLGKTRQAPRVFSPILVRVSADVTAPFADRKFDGVFNISTEFSPMASPAFEVGRQTEAEVILSRILEKAIRRSGAIDTESLCIVAGSKCFSVRADVNILDHDGNLIDASCIAIIAALQHFRRPDIAVEGEKVTVFSSREREPVPLSMLHHPLCVTFSYYKSGEIMLVDATAAEEQVREGEVIITMNKFGEICQIAKYGGTPVDPLAILQCNNVALSKVQTITKYIQGKLEEDGKKRDKGGLMAELSAENAR</sequence>
<dbReference type="EMBL" id="JAJVCZ030000002">
    <property type="protein sequence ID" value="KAL0263104.1"/>
    <property type="molecule type" value="Genomic_DNA"/>
</dbReference>
<keyword evidence="8" id="KW-0694">RNA-binding</keyword>
<reference evidence="13 16" key="2">
    <citation type="submission" date="2024-02" db="EMBL/GenBank/DDBJ databases">
        <title>De novo assembly and annotation of 12 fungi associated with fruit tree decline syndrome in Ontario, Canada.</title>
        <authorList>
            <person name="Sulman M."/>
            <person name="Ellouze W."/>
            <person name="Ilyukhin E."/>
        </authorList>
    </citation>
    <scope>NUCLEOTIDE SEQUENCE [LARGE SCALE GENOMIC DNA]</scope>
    <source>
        <strain evidence="13 16">FDS-637</strain>
    </source>
</reference>
<dbReference type="GO" id="GO:0071028">
    <property type="term" value="P:nuclear mRNA surveillance"/>
    <property type="evidence" value="ECO:0007669"/>
    <property type="project" value="TreeGrafter"/>
</dbReference>
<evidence type="ECO:0000256" key="7">
    <source>
        <dbReference type="ARBA" id="ARBA00022835"/>
    </source>
</evidence>
<dbReference type="GO" id="GO:0000467">
    <property type="term" value="P:exonucleolytic trimming to generate mature 3'-end of 5.8S rRNA from tricistronic rRNA transcript (SSU-rRNA, 5.8S rRNA, LSU-rRNA)"/>
    <property type="evidence" value="ECO:0007669"/>
    <property type="project" value="TreeGrafter"/>
</dbReference>
<dbReference type="PANTHER" id="PTHR11097:SF14">
    <property type="entry name" value="EXOSOME COMPLEX COMPONENT RRP45"/>
    <property type="match status" value="1"/>
</dbReference>
<dbReference type="InterPro" id="IPR033100">
    <property type="entry name" value="Rrp45"/>
</dbReference>
<dbReference type="Gene3D" id="3.30.230.70">
    <property type="entry name" value="GHMP Kinase, N-terminal domain"/>
    <property type="match status" value="1"/>
</dbReference>
<evidence type="ECO:0000313" key="15">
    <source>
        <dbReference type="Proteomes" id="UP000190776"/>
    </source>
</evidence>
<dbReference type="InterPro" id="IPR027408">
    <property type="entry name" value="PNPase/RNase_PH_dom_sf"/>
</dbReference>
<keyword evidence="5" id="KW-0963">Cytoplasm</keyword>
<dbReference type="AlphaFoldDB" id="A0A1S8B850"/>
<evidence type="ECO:0000256" key="8">
    <source>
        <dbReference type="ARBA" id="ARBA00022884"/>
    </source>
</evidence>
<name>A0A1S8B850_9PEZI</name>
<dbReference type="GO" id="GO:0035925">
    <property type="term" value="F:mRNA 3'-UTR AU-rich region binding"/>
    <property type="evidence" value="ECO:0007669"/>
    <property type="project" value="TreeGrafter"/>
</dbReference>
<dbReference type="InterPro" id="IPR036345">
    <property type="entry name" value="ExoRNase_PH_dom2_sf"/>
</dbReference>
<evidence type="ECO:0000313" key="14">
    <source>
        <dbReference type="EMBL" id="OMP83548.1"/>
    </source>
</evidence>
<dbReference type="InterPro" id="IPR015847">
    <property type="entry name" value="ExoRNase_PH_dom2"/>
</dbReference>
<comment type="subcellular location">
    <subcellularLocation>
        <location evidence="1">Cytoplasm</location>
    </subcellularLocation>
    <subcellularLocation>
        <location evidence="2">Nucleus</location>
        <location evidence="2">Nucleolus</location>
    </subcellularLocation>
</comment>
<dbReference type="GO" id="GO:0034475">
    <property type="term" value="P:U4 snRNA 3'-end processing"/>
    <property type="evidence" value="ECO:0007669"/>
    <property type="project" value="TreeGrafter"/>
</dbReference>
<dbReference type="GO" id="GO:0000176">
    <property type="term" value="C:nuclear exosome (RNase complex)"/>
    <property type="evidence" value="ECO:0007669"/>
    <property type="project" value="TreeGrafter"/>
</dbReference>
<dbReference type="GO" id="GO:0071035">
    <property type="term" value="P:nuclear polyadenylation-dependent rRNA catabolic process"/>
    <property type="evidence" value="ECO:0007669"/>
    <property type="project" value="TreeGrafter"/>
</dbReference>
<keyword evidence="6" id="KW-0698">rRNA processing</keyword>
<dbReference type="GO" id="GO:0034473">
    <property type="term" value="P:U1 snRNA 3'-end processing"/>
    <property type="evidence" value="ECO:0007669"/>
    <property type="project" value="TreeGrafter"/>
</dbReference>
<dbReference type="SUPFAM" id="SSF54211">
    <property type="entry name" value="Ribosomal protein S5 domain 2-like"/>
    <property type="match status" value="1"/>
</dbReference>
<dbReference type="CDD" id="cd11368">
    <property type="entry name" value="RNase_PH_RRP45"/>
    <property type="match status" value="1"/>
</dbReference>
<dbReference type="GeneID" id="92006165"/>
<evidence type="ECO:0000256" key="10">
    <source>
        <dbReference type="ARBA" id="ARBA00077933"/>
    </source>
</evidence>
<dbReference type="InterPro" id="IPR001247">
    <property type="entry name" value="ExoRNase_PH_dom1"/>
</dbReference>
<gene>
    <name evidence="13" type="primary">RRP45</name>
    <name evidence="14" type="ORF">BK809_0004929</name>
    <name evidence="13" type="ORF">SLS55_002080</name>
</gene>
<dbReference type="InterPro" id="IPR050590">
    <property type="entry name" value="Exosome_comp_Rrp42_subfam"/>
</dbReference>
<dbReference type="PANTHER" id="PTHR11097">
    <property type="entry name" value="EXOSOME COMPLEX EXONUCLEASE RIBOSOMAL RNA PROCESSING PROTEIN"/>
    <property type="match status" value="1"/>
</dbReference>
<dbReference type="RefSeq" id="XP_066636133.1">
    <property type="nucleotide sequence ID" value="XM_066773566.1"/>
</dbReference>
<dbReference type="STRING" id="420778.A0A1S8B850"/>
<comment type="similarity">
    <text evidence="3">Belongs to the RNase PH family.</text>
</comment>
<proteinExistence type="inferred from homology"/>
<evidence type="ECO:0000256" key="3">
    <source>
        <dbReference type="ARBA" id="ARBA00006678"/>
    </source>
</evidence>
<dbReference type="GO" id="GO:0034476">
    <property type="term" value="P:U5 snRNA 3'-end processing"/>
    <property type="evidence" value="ECO:0007669"/>
    <property type="project" value="TreeGrafter"/>
</dbReference>
<dbReference type="Proteomes" id="UP000190776">
    <property type="component" value="Unassembled WGS sequence"/>
</dbReference>
<keyword evidence="7" id="KW-0271">Exosome</keyword>
<accession>A0A1S8B850</accession>
<dbReference type="EMBL" id="MSZU01000111">
    <property type="protein sequence ID" value="OMP83548.1"/>
    <property type="molecule type" value="Genomic_DNA"/>
</dbReference>
<evidence type="ECO:0000259" key="12">
    <source>
        <dbReference type="Pfam" id="PF03725"/>
    </source>
</evidence>
<dbReference type="Pfam" id="PF01138">
    <property type="entry name" value="RNase_PH"/>
    <property type="match status" value="1"/>
</dbReference>
<dbReference type="GO" id="GO:0000177">
    <property type="term" value="C:cytoplasmic exosome (RNase complex)"/>
    <property type="evidence" value="ECO:0007669"/>
    <property type="project" value="TreeGrafter"/>
</dbReference>
<protein>
    <recommendedName>
        <fullName evidence="4">Exosome complex component RRP45</fullName>
    </recommendedName>
    <alternativeName>
        <fullName evidence="10">Ribosomal RNA-processing protein 45</fullName>
    </alternativeName>
</protein>
<evidence type="ECO:0000256" key="4">
    <source>
        <dbReference type="ARBA" id="ARBA00019572"/>
    </source>
</evidence>
<evidence type="ECO:0000256" key="1">
    <source>
        <dbReference type="ARBA" id="ARBA00004496"/>
    </source>
</evidence>
<evidence type="ECO:0000259" key="11">
    <source>
        <dbReference type="Pfam" id="PF01138"/>
    </source>
</evidence>
<dbReference type="SUPFAM" id="SSF55666">
    <property type="entry name" value="Ribonuclease PH domain 2-like"/>
    <property type="match status" value="1"/>
</dbReference>
<evidence type="ECO:0000313" key="13">
    <source>
        <dbReference type="EMBL" id="KAL0263104.1"/>
    </source>
</evidence>
<feature type="domain" description="Exoribonuclease phosphorolytic" evidence="11">
    <location>
        <begin position="33"/>
        <end position="172"/>
    </location>
</feature>